<evidence type="ECO:0000313" key="2">
    <source>
        <dbReference type="Proteomes" id="UP000504714"/>
    </source>
</evidence>
<comment type="caution">
    <text evidence="1">The sequence shown here is derived from an EMBL/GenBank/DDBJ whole genome shotgun (WGS) entry which is preliminary data.</text>
</comment>
<accession>A0A6L2ZN26</accession>
<reference evidence="1 2" key="1">
    <citation type="submission" date="2020-06" db="EMBL/GenBank/DDBJ databases">
        <title>The genome sequence of Candidatus Regiella insecticola strain Tut.</title>
        <authorList>
            <person name="Nikoh N."/>
            <person name="Tsuchida T."/>
            <person name="Koga R."/>
            <person name="Oshima K."/>
            <person name="Hattori M."/>
            <person name="Fukatsu T."/>
        </authorList>
    </citation>
    <scope>NUCLEOTIDE SEQUENCE [LARGE SCALE GENOMIC DNA]</scope>
    <source>
        <strain evidence="1 2">Tut</strain>
    </source>
</reference>
<proteinExistence type="predicted"/>
<sequence>MARSQGVAVYIPTALEVVFGCQGVRPMSVDILTDETNTRSQQLGASRAKGIGFV</sequence>
<protein>
    <submittedName>
        <fullName evidence="1">Uncharacterized protein</fullName>
    </submittedName>
</protein>
<gene>
    <name evidence="1" type="ORF">RINTU1_17630</name>
</gene>
<dbReference type="Proteomes" id="UP000504714">
    <property type="component" value="Unassembled WGS sequence"/>
</dbReference>
<dbReference type="AlphaFoldDB" id="A0A6L2ZN26"/>
<organism evidence="1 2">
    <name type="scientific">Candidatus Regiella insecticola</name>
    <dbReference type="NCBI Taxonomy" id="138073"/>
    <lineage>
        <taxon>Bacteria</taxon>
        <taxon>Pseudomonadati</taxon>
        <taxon>Pseudomonadota</taxon>
        <taxon>Gammaproteobacteria</taxon>
        <taxon>Enterobacterales</taxon>
        <taxon>Enterobacteriaceae</taxon>
        <taxon>aphid secondary symbionts</taxon>
        <taxon>Candidatus Regiella</taxon>
    </lineage>
</organism>
<dbReference type="EMBL" id="BLXO01000003">
    <property type="protein sequence ID" value="GFN46267.1"/>
    <property type="molecule type" value="Genomic_DNA"/>
</dbReference>
<evidence type="ECO:0000313" key="1">
    <source>
        <dbReference type="EMBL" id="GFN46267.1"/>
    </source>
</evidence>
<name>A0A6L2ZN26_9ENTR</name>